<dbReference type="GO" id="GO:0004553">
    <property type="term" value="F:hydrolase activity, hydrolyzing O-glycosyl compounds"/>
    <property type="evidence" value="ECO:0007669"/>
    <property type="project" value="InterPro"/>
</dbReference>
<evidence type="ECO:0000313" key="5">
    <source>
        <dbReference type="Proteomes" id="UP000585050"/>
    </source>
</evidence>
<evidence type="ECO:0000256" key="2">
    <source>
        <dbReference type="SAM" id="MobiDB-lite"/>
    </source>
</evidence>
<accession>A0A7X8XYZ8</accession>
<dbReference type="SUPFAM" id="SSF49899">
    <property type="entry name" value="Concanavalin A-like lectins/glucanases"/>
    <property type="match status" value="1"/>
</dbReference>
<dbReference type="AlphaFoldDB" id="A0A7X8XYZ8"/>
<name>A0A7X8XYZ8_9BACT</name>
<proteinExistence type="inferred from homology"/>
<dbReference type="Gene3D" id="2.60.120.260">
    <property type="entry name" value="Galactose-binding domain-like"/>
    <property type="match status" value="1"/>
</dbReference>
<dbReference type="GO" id="GO:0005975">
    <property type="term" value="P:carbohydrate metabolic process"/>
    <property type="evidence" value="ECO:0007669"/>
    <property type="project" value="InterPro"/>
</dbReference>
<dbReference type="Pfam" id="PF00722">
    <property type="entry name" value="Glyco_hydro_16"/>
    <property type="match status" value="1"/>
</dbReference>
<dbReference type="PROSITE" id="PS51762">
    <property type="entry name" value="GH16_2"/>
    <property type="match status" value="1"/>
</dbReference>
<gene>
    <name evidence="4" type="ORF">HGP29_26060</name>
</gene>
<evidence type="ECO:0000259" key="3">
    <source>
        <dbReference type="PROSITE" id="PS51762"/>
    </source>
</evidence>
<dbReference type="PANTHER" id="PTHR10963:SF55">
    <property type="entry name" value="GLYCOSIDE HYDROLASE FAMILY 16 PROTEIN"/>
    <property type="match status" value="1"/>
</dbReference>
<dbReference type="InterPro" id="IPR000757">
    <property type="entry name" value="Beta-glucanase-like"/>
</dbReference>
<comment type="caution">
    <text evidence="4">The sequence shown here is derived from an EMBL/GenBank/DDBJ whole genome shotgun (WGS) entry which is preliminary data.</text>
</comment>
<sequence length="573" mass="66619">MKNQIILLFTLLLLNVILPVFSQINPVSDPENTQKWILNKWISDEFNGTELNKTKWWILGENNDYRSKWKGRAPGQFASHNVKVSDGQLKLTSQWDPTFNFANETNDGCYYGGTKTAADLSKPITQACIMSETFFKYGYMEIKCKIADAPVTSAFWTTGYHSEIDMVENYGKRPIGNPEETPEELEYKYRTNLISWDPDRAEDHEEWKIENVMNSRLADDFHIYGFEWDKNYMKIYFDGHLIKTATKEELLKKDQWKYDYPQEMWLDSEVFEWYGLPNQEDLSSPAEFIIDYVRVWQKEEPQSFFDALSFEGPFYFSGRSVNWWSSQASNWRMKDDKARTGDFSLRYQGNAPFTGNYSTFSPYGSLDLPEGANTLSFYIWIDESTEINTIDFVLSKPYKEINVDLSSIKKGQWVEVNTSFERNDKSDTNIINGDRIQIKIQAESIESTEALFFFDDISFENSNESDVSPEYPFPDDEYTEQEYPKDEEEKPTHSDQPLKIDWGMYPNPSSSIINVYSNSNGSLKIINAVGVELMDIAKQKEEISIALDDLRHGLYYVVFESKGLLDTKKLVIE</sequence>
<dbReference type="InterPro" id="IPR026444">
    <property type="entry name" value="Secre_tail"/>
</dbReference>
<keyword evidence="4" id="KW-0378">Hydrolase</keyword>
<protein>
    <submittedName>
        <fullName evidence="4">Family 16 glycosylhydrolase</fullName>
    </submittedName>
</protein>
<organism evidence="4 5">
    <name type="scientific">Flammeovirga agarivorans</name>
    <dbReference type="NCBI Taxonomy" id="2726742"/>
    <lineage>
        <taxon>Bacteria</taxon>
        <taxon>Pseudomonadati</taxon>
        <taxon>Bacteroidota</taxon>
        <taxon>Cytophagia</taxon>
        <taxon>Cytophagales</taxon>
        <taxon>Flammeovirgaceae</taxon>
        <taxon>Flammeovirga</taxon>
    </lineage>
</organism>
<dbReference type="RefSeq" id="WP_168885406.1">
    <property type="nucleotide sequence ID" value="NZ_JABAIL010000014.1"/>
</dbReference>
<dbReference type="Proteomes" id="UP000585050">
    <property type="component" value="Unassembled WGS sequence"/>
</dbReference>
<dbReference type="NCBIfam" id="TIGR04183">
    <property type="entry name" value="Por_Secre_tail"/>
    <property type="match status" value="1"/>
</dbReference>
<evidence type="ECO:0000313" key="4">
    <source>
        <dbReference type="EMBL" id="NLR94697.1"/>
    </source>
</evidence>
<dbReference type="InterPro" id="IPR013320">
    <property type="entry name" value="ConA-like_dom_sf"/>
</dbReference>
<dbReference type="InterPro" id="IPR050546">
    <property type="entry name" value="Glycosyl_Hydrlase_16"/>
</dbReference>
<dbReference type="Gene3D" id="2.60.120.200">
    <property type="match status" value="1"/>
</dbReference>
<keyword evidence="5" id="KW-1185">Reference proteome</keyword>
<dbReference type="PANTHER" id="PTHR10963">
    <property type="entry name" value="GLYCOSYL HYDROLASE-RELATED"/>
    <property type="match status" value="1"/>
</dbReference>
<dbReference type="EMBL" id="JABAIL010000014">
    <property type="protein sequence ID" value="NLR94697.1"/>
    <property type="molecule type" value="Genomic_DNA"/>
</dbReference>
<feature type="domain" description="GH16" evidence="3">
    <location>
        <begin position="20"/>
        <end position="301"/>
    </location>
</feature>
<evidence type="ECO:0000256" key="1">
    <source>
        <dbReference type="ARBA" id="ARBA00006865"/>
    </source>
</evidence>
<reference evidence="4 5" key="1">
    <citation type="submission" date="2020-04" db="EMBL/GenBank/DDBJ databases">
        <title>Flammeovirga sp. SR4, a novel species isolated from seawater.</title>
        <authorList>
            <person name="Wang X."/>
        </authorList>
    </citation>
    <scope>NUCLEOTIDE SEQUENCE [LARGE SCALE GENOMIC DNA]</scope>
    <source>
        <strain evidence="4 5">SR4</strain>
    </source>
</reference>
<feature type="compositionally biased region" description="Basic and acidic residues" evidence="2">
    <location>
        <begin position="482"/>
        <end position="498"/>
    </location>
</feature>
<dbReference type="Pfam" id="PF18962">
    <property type="entry name" value="Por_Secre_tail"/>
    <property type="match status" value="1"/>
</dbReference>
<comment type="similarity">
    <text evidence="1">Belongs to the glycosyl hydrolase 16 family.</text>
</comment>
<feature type="region of interest" description="Disordered" evidence="2">
    <location>
        <begin position="462"/>
        <end position="499"/>
    </location>
</feature>